<evidence type="ECO:0000313" key="2">
    <source>
        <dbReference type="Proteomes" id="UP000823775"/>
    </source>
</evidence>
<gene>
    <name evidence="1" type="ORF">HAX54_045183</name>
</gene>
<keyword evidence="2" id="KW-1185">Reference proteome</keyword>
<name>A0ABS8WHP5_DATST</name>
<sequence length="137" mass="15755">MGGVPASYLQKKNLRTVESKGKEVVVEYPSLKRARKGKKEASSSTSKAGPARIFRAKVVEPHGLTWFNTQKEAKYAPENWIDEGLLELEFPVIEDKIRKLGAGYVFNELERCNLTLVREFYTNWDTSFRERTKVKSR</sequence>
<dbReference type="Proteomes" id="UP000823775">
    <property type="component" value="Unassembled WGS sequence"/>
</dbReference>
<reference evidence="1 2" key="1">
    <citation type="journal article" date="2021" name="BMC Genomics">
        <title>Datura genome reveals duplications of psychoactive alkaloid biosynthetic genes and high mutation rate following tissue culture.</title>
        <authorList>
            <person name="Rajewski A."/>
            <person name="Carter-House D."/>
            <person name="Stajich J."/>
            <person name="Litt A."/>
        </authorList>
    </citation>
    <scope>NUCLEOTIDE SEQUENCE [LARGE SCALE GENOMIC DNA]</scope>
    <source>
        <strain evidence="1">AR-01</strain>
    </source>
</reference>
<feature type="non-terminal residue" evidence="1">
    <location>
        <position position="137"/>
    </location>
</feature>
<organism evidence="1 2">
    <name type="scientific">Datura stramonium</name>
    <name type="common">Jimsonweed</name>
    <name type="synonym">Common thornapple</name>
    <dbReference type="NCBI Taxonomy" id="4076"/>
    <lineage>
        <taxon>Eukaryota</taxon>
        <taxon>Viridiplantae</taxon>
        <taxon>Streptophyta</taxon>
        <taxon>Embryophyta</taxon>
        <taxon>Tracheophyta</taxon>
        <taxon>Spermatophyta</taxon>
        <taxon>Magnoliopsida</taxon>
        <taxon>eudicotyledons</taxon>
        <taxon>Gunneridae</taxon>
        <taxon>Pentapetalae</taxon>
        <taxon>asterids</taxon>
        <taxon>lamiids</taxon>
        <taxon>Solanales</taxon>
        <taxon>Solanaceae</taxon>
        <taxon>Solanoideae</taxon>
        <taxon>Datureae</taxon>
        <taxon>Datura</taxon>
    </lineage>
</organism>
<comment type="caution">
    <text evidence="1">The sequence shown here is derived from an EMBL/GenBank/DDBJ whole genome shotgun (WGS) entry which is preliminary data.</text>
</comment>
<protein>
    <submittedName>
        <fullName evidence="1">Uncharacterized protein</fullName>
    </submittedName>
</protein>
<proteinExistence type="predicted"/>
<evidence type="ECO:0000313" key="1">
    <source>
        <dbReference type="EMBL" id="MCE3049572.1"/>
    </source>
</evidence>
<accession>A0ABS8WHP5</accession>
<dbReference type="EMBL" id="JACEIK010006989">
    <property type="protein sequence ID" value="MCE3049572.1"/>
    <property type="molecule type" value="Genomic_DNA"/>
</dbReference>